<dbReference type="Gene3D" id="3.40.50.720">
    <property type="entry name" value="NAD(P)-binding Rossmann-like Domain"/>
    <property type="match status" value="1"/>
</dbReference>
<dbReference type="OrthoDB" id="4333at2"/>
<dbReference type="InterPro" id="IPR008927">
    <property type="entry name" value="6-PGluconate_DH-like_C_sf"/>
</dbReference>
<dbReference type="Proteomes" id="UP000201838">
    <property type="component" value="Unassembled WGS sequence"/>
</dbReference>
<evidence type="ECO:0000313" key="4">
    <source>
        <dbReference type="Proteomes" id="UP000201838"/>
    </source>
</evidence>
<evidence type="ECO:0000259" key="2">
    <source>
        <dbReference type="Pfam" id="PF09130"/>
    </source>
</evidence>
<evidence type="ECO:0000313" key="3">
    <source>
        <dbReference type="EMBL" id="SMX23935.1"/>
    </source>
</evidence>
<dbReference type="InterPro" id="IPR013328">
    <property type="entry name" value="6PGD_dom2"/>
</dbReference>
<dbReference type="SUPFAM" id="SSF48179">
    <property type="entry name" value="6-phosphogluconate dehydrogenase C-terminal domain-like"/>
    <property type="match status" value="1"/>
</dbReference>
<reference evidence="3 4" key="1">
    <citation type="submission" date="2017-05" db="EMBL/GenBank/DDBJ databases">
        <authorList>
            <person name="Song R."/>
            <person name="Chenine A.L."/>
            <person name="Ruprecht R.M."/>
        </authorList>
    </citation>
    <scope>NUCLEOTIDE SEQUENCE [LARGE SCALE GENOMIC DNA]</scope>
    <source>
        <strain evidence="3 4">CECT 8489</strain>
    </source>
</reference>
<organism evidence="3 4">
    <name type="scientific">Boseongicola aestuarii</name>
    <dbReference type="NCBI Taxonomy" id="1470561"/>
    <lineage>
        <taxon>Bacteria</taxon>
        <taxon>Pseudomonadati</taxon>
        <taxon>Pseudomonadota</taxon>
        <taxon>Alphaproteobacteria</taxon>
        <taxon>Rhodobacterales</taxon>
        <taxon>Paracoccaceae</taxon>
        <taxon>Boseongicola</taxon>
    </lineage>
</organism>
<accession>A0A238J186</accession>
<dbReference type="AlphaFoldDB" id="A0A238J186"/>
<dbReference type="Pfam" id="PF03446">
    <property type="entry name" value="NAD_binding_2"/>
    <property type="match status" value="1"/>
</dbReference>
<feature type="domain" description="6-phosphogluconate dehydrogenase NADP-binding" evidence="1">
    <location>
        <begin position="2"/>
        <end position="122"/>
    </location>
</feature>
<name>A0A238J186_9RHOB</name>
<gene>
    <name evidence="3" type="ORF">BOA8489_02049</name>
</gene>
<feature type="domain" description="Phosphogluconate dehydrogenase NAD-binding putative C-terminal" evidence="2">
    <location>
        <begin position="194"/>
        <end position="260"/>
    </location>
</feature>
<dbReference type="EMBL" id="FXXQ01000006">
    <property type="protein sequence ID" value="SMX23935.1"/>
    <property type="molecule type" value="Genomic_DNA"/>
</dbReference>
<sequence>MRIGFIGLGEAAGALISGWGGAHMVKAYDIKSDSAATAGEIAARGAGLAVEVCASGAEAVSGVDLVFSTVTADQAVAVAEAHGPAMERGGVWCDLNSCAPRSKQVAEAVIRNDGGRYLDVAVMAPVYPKRNMVPCLISGPEALELASVLEGLPMDVRVMGDVVGRASSIKMVRSIMVKGMEALTAECVLAAVGADVAEEVFPSLKSAHPKIDVPERAAYNFERTLVHGARRAAEMDEVAKMIADLGLPCGMSSATADWQRILSGTDLGLPDGEVPDHLWFATEYLRRLTG</sequence>
<dbReference type="SUPFAM" id="SSF51735">
    <property type="entry name" value="NAD(P)-binding Rossmann-fold domains"/>
    <property type="match status" value="1"/>
</dbReference>
<proteinExistence type="predicted"/>
<protein>
    <submittedName>
        <fullName evidence="3">NAD binding domain of 6-phosphogluconate dehydrogenase</fullName>
    </submittedName>
</protein>
<dbReference type="Gene3D" id="1.10.1040.10">
    <property type="entry name" value="N-(1-d-carboxylethyl)-l-norvaline Dehydrogenase, domain 2"/>
    <property type="match status" value="1"/>
</dbReference>
<dbReference type="GO" id="GO:0050661">
    <property type="term" value="F:NADP binding"/>
    <property type="evidence" value="ECO:0007669"/>
    <property type="project" value="InterPro"/>
</dbReference>
<evidence type="ECO:0000259" key="1">
    <source>
        <dbReference type="Pfam" id="PF03446"/>
    </source>
</evidence>
<dbReference type="Pfam" id="PF09130">
    <property type="entry name" value="DUF1932"/>
    <property type="match status" value="1"/>
</dbReference>
<dbReference type="InterPro" id="IPR015814">
    <property type="entry name" value="Pgluconate_DH_NAD-bd_C"/>
</dbReference>
<dbReference type="InterPro" id="IPR036291">
    <property type="entry name" value="NAD(P)-bd_dom_sf"/>
</dbReference>
<keyword evidence="4" id="KW-1185">Reference proteome</keyword>
<dbReference type="RefSeq" id="WP_093973902.1">
    <property type="nucleotide sequence ID" value="NZ_FXXQ01000006.1"/>
</dbReference>
<dbReference type="InterPro" id="IPR006115">
    <property type="entry name" value="6PGDH_NADP-bd"/>
</dbReference>